<dbReference type="Proteomes" id="UP000006591">
    <property type="component" value="Chromosome 9"/>
</dbReference>
<sequence length="182" mass="18885">MAAGRPTPDGAPSPRVDGGPVRGGKADDAAWRRRIRCRRGRIQPPRDWIRRIHAGSGWSKPSGAYDRSGGGGGWRLEAGACGGRGGDGEAMVTEAAKDGARVGAAGGRRARRPRTAMRPEAAEAGARGGAAGGWRAWRRWRPAAEAAVAAAAEARPMTADGDVAQPATGDGCTVRRSGRGRW</sequence>
<reference evidence="2" key="2">
    <citation type="submission" date="2018-04" db="EMBL/GenBank/DDBJ databases">
        <title>OnivRS2 (Oryza nivara Reference Sequence Version 2).</title>
        <authorList>
            <person name="Zhang J."/>
            <person name="Kudrna D."/>
            <person name="Lee S."/>
            <person name="Talag J."/>
            <person name="Rajasekar S."/>
            <person name="Welchert J."/>
            <person name="Hsing Y.-I."/>
            <person name="Wing R.A."/>
        </authorList>
    </citation>
    <scope>NUCLEOTIDE SEQUENCE [LARGE SCALE GENOMIC DNA]</scope>
    <source>
        <strain evidence="2">SL10</strain>
    </source>
</reference>
<dbReference type="OMA" id="RDWIRRI"/>
<organism evidence="2">
    <name type="scientific">Oryza nivara</name>
    <name type="common">Indian wild rice</name>
    <name type="synonym">Oryza sativa f. spontanea</name>
    <dbReference type="NCBI Taxonomy" id="4536"/>
    <lineage>
        <taxon>Eukaryota</taxon>
        <taxon>Viridiplantae</taxon>
        <taxon>Streptophyta</taxon>
        <taxon>Embryophyta</taxon>
        <taxon>Tracheophyta</taxon>
        <taxon>Spermatophyta</taxon>
        <taxon>Magnoliopsida</taxon>
        <taxon>Liliopsida</taxon>
        <taxon>Poales</taxon>
        <taxon>Poaceae</taxon>
        <taxon>BOP clade</taxon>
        <taxon>Oryzoideae</taxon>
        <taxon>Oryzeae</taxon>
        <taxon>Oryzinae</taxon>
        <taxon>Oryza</taxon>
    </lineage>
</organism>
<feature type="region of interest" description="Disordered" evidence="1">
    <location>
        <begin position="96"/>
        <end position="133"/>
    </location>
</feature>
<dbReference type="HOGENOM" id="CLU_138202_0_0_1"/>
<accession>A0A0E0IIV0</accession>
<keyword evidence="3" id="KW-1185">Reference proteome</keyword>
<proteinExistence type="predicted"/>
<feature type="compositionally biased region" description="Low complexity" evidence="1">
    <location>
        <begin position="116"/>
        <end position="125"/>
    </location>
</feature>
<reference evidence="2" key="1">
    <citation type="submission" date="2015-04" db="UniProtKB">
        <authorList>
            <consortium name="EnsemblPlants"/>
        </authorList>
    </citation>
    <scope>IDENTIFICATION</scope>
    <source>
        <strain evidence="2">SL10</strain>
    </source>
</reference>
<name>A0A0E0IIV0_ORYNI</name>
<evidence type="ECO:0000313" key="3">
    <source>
        <dbReference type="Proteomes" id="UP000006591"/>
    </source>
</evidence>
<feature type="region of interest" description="Disordered" evidence="1">
    <location>
        <begin position="154"/>
        <end position="182"/>
    </location>
</feature>
<feature type="region of interest" description="Disordered" evidence="1">
    <location>
        <begin position="1"/>
        <end position="32"/>
    </location>
</feature>
<dbReference type="AlphaFoldDB" id="A0A0E0IIV0"/>
<dbReference type="EnsemblPlants" id="ONIVA09G07970.1">
    <property type="protein sequence ID" value="ONIVA09G07970.1"/>
    <property type="gene ID" value="ONIVA09G07970"/>
</dbReference>
<evidence type="ECO:0000256" key="1">
    <source>
        <dbReference type="SAM" id="MobiDB-lite"/>
    </source>
</evidence>
<dbReference type="Gramene" id="ONIVA09G07970.1">
    <property type="protein sequence ID" value="ONIVA09G07970.1"/>
    <property type="gene ID" value="ONIVA09G07970"/>
</dbReference>
<protein>
    <submittedName>
        <fullName evidence="2">Uncharacterized protein</fullName>
    </submittedName>
</protein>
<evidence type="ECO:0000313" key="2">
    <source>
        <dbReference type="EnsemblPlants" id="ONIVA09G07970.1"/>
    </source>
</evidence>